<sequence length="133" mass="13901">MLSLQFSQALPTTLVVALLLASLANADFHNFNCGEAVGACSQLYNNGEAIAVPSNQYDCNGAENAPVFDGTNGVSDESPQYESFSITNFCGTNIDFYPASDGQTIPFYISGGDGTVQGTCYPGSGDKMSCVVL</sequence>
<comment type="caution">
    <text evidence="2">The sequence shown here is derived from an EMBL/GenBank/DDBJ whole genome shotgun (WGS) entry which is preliminary data.</text>
</comment>
<evidence type="ECO:0000256" key="1">
    <source>
        <dbReference type="SAM" id="SignalP"/>
    </source>
</evidence>
<evidence type="ECO:0000313" key="2">
    <source>
        <dbReference type="EMBL" id="GBE87874.1"/>
    </source>
</evidence>
<keyword evidence="1" id="KW-0732">Signal</keyword>
<organism evidence="2 3">
    <name type="scientific">Sparassis crispa</name>
    <dbReference type="NCBI Taxonomy" id="139825"/>
    <lineage>
        <taxon>Eukaryota</taxon>
        <taxon>Fungi</taxon>
        <taxon>Dikarya</taxon>
        <taxon>Basidiomycota</taxon>
        <taxon>Agaricomycotina</taxon>
        <taxon>Agaricomycetes</taxon>
        <taxon>Polyporales</taxon>
        <taxon>Sparassidaceae</taxon>
        <taxon>Sparassis</taxon>
    </lineage>
</organism>
<dbReference type="AlphaFoldDB" id="A0A401H0D5"/>
<accession>A0A401H0D5</accession>
<dbReference type="InParanoid" id="A0A401H0D5"/>
<proteinExistence type="predicted"/>
<gene>
    <name evidence="2" type="ORF">SCP_1200990</name>
</gene>
<dbReference type="EMBL" id="BFAD01000012">
    <property type="protein sequence ID" value="GBE87874.1"/>
    <property type="molecule type" value="Genomic_DNA"/>
</dbReference>
<feature type="chain" id="PRO_5019528235" evidence="1">
    <location>
        <begin position="27"/>
        <end position="133"/>
    </location>
</feature>
<dbReference type="OrthoDB" id="2742985at2759"/>
<feature type="signal peptide" evidence="1">
    <location>
        <begin position="1"/>
        <end position="26"/>
    </location>
</feature>
<dbReference type="RefSeq" id="XP_027618787.1">
    <property type="nucleotide sequence ID" value="XM_027762986.1"/>
</dbReference>
<protein>
    <submittedName>
        <fullName evidence="2">Uncharacterized protein</fullName>
    </submittedName>
</protein>
<keyword evidence="3" id="KW-1185">Reference proteome</keyword>
<evidence type="ECO:0000313" key="3">
    <source>
        <dbReference type="Proteomes" id="UP000287166"/>
    </source>
</evidence>
<name>A0A401H0D5_9APHY</name>
<dbReference type="GeneID" id="38784791"/>
<dbReference type="Proteomes" id="UP000287166">
    <property type="component" value="Unassembled WGS sequence"/>
</dbReference>
<reference evidence="2 3" key="1">
    <citation type="journal article" date="2018" name="Sci. Rep.">
        <title>Genome sequence of the cauliflower mushroom Sparassis crispa (Hanabiratake) and its association with beneficial usage.</title>
        <authorList>
            <person name="Kiyama R."/>
            <person name="Furutani Y."/>
            <person name="Kawaguchi K."/>
            <person name="Nakanishi T."/>
        </authorList>
    </citation>
    <scope>NUCLEOTIDE SEQUENCE [LARGE SCALE GENOMIC DNA]</scope>
</reference>